<name>A0A0P4RBP0_9ACTN</name>
<evidence type="ECO:0000313" key="1">
    <source>
        <dbReference type="EMBL" id="GAO10055.1"/>
    </source>
</evidence>
<gene>
    <name evidence="1" type="ORF">TPA0598_06_02200</name>
</gene>
<reference evidence="1 2" key="2">
    <citation type="journal article" date="2015" name="Stand. Genomic Sci.">
        <title>Draft genome sequence of marine-derived Streptomyces sp. TP-A0598, a producer of anti-MRSA antibiotic lydicamycins.</title>
        <authorList>
            <person name="Komaki H."/>
            <person name="Ichikawa N."/>
            <person name="Hosoyama A."/>
            <person name="Fujita N."/>
            <person name="Igarashi Y."/>
        </authorList>
    </citation>
    <scope>NUCLEOTIDE SEQUENCE [LARGE SCALE GENOMIC DNA]</scope>
    <source>
        <strain evidence="1 2">NBRC 110027</strain>
    </source>
</reference>
<dbReference type="Proteomes" id="UP000048965">
    <property type="component" value="Unassembled WGS sequence"/>
</dbReference>
<keyword evidence="2" id="KW-1185">Reference proteome</keyword>
<sequence length="63" mass="6636">MISGALKLLNICDYLLAGAASAVVPAEWGRTGVLVLARSIVTFGGERRAMPVHLPNCLDCRAP</sequence>
<evidence type="ECO:0000313" key="2">
    <source>
        <dbReference type="Proteomes" id="UP000048965"/>
    </source>
</evidence>
<reference evidence="2" key="1">
    <citation type="submission" date="2014-09" db="EMBL/GenBank/DDBJ databases">
        <title>Whole genome shotgun sequence of Streptomyces sp. NBRC 110027.</title>
        <authorList>
            <person name="Komaki H."/>
            <person name="Ichikawa N."/>
            <person name="Katano-Makiyama Y."/>
            <person name="Hosoyama A."/>
            <person name="Hashimoto M."/>
            <person name="Uohara A."/>
            <person name="Kitahashi Y."/>
            <person name="Ohji S."/>
            <person name="Kimura A."/>
            <person name="Yamazoe A."/>
            <person name="Igarashi Y."/>
            <person name="Fujita N."/>
        </authorList>
    </citation>
    <scope>NUCLEOTIDE SEQUENCE [LARGE SCALE GENOMIC DNA]</scope>
    <source>
        <strain evidence="2">NBRC 110027</strain>
    </source>
</reference>
<protein>
    <submittedName>
        <fullName evidence="1">Bifunctional protein FolC</fullName>
    </submittedName>
</protein>
<accession>A0A0P4RBP0</accession>
<proteinExistence type="predicted"/>
<dbReference type="AlphaFoldDB" id="A0A0P4RBP0"/>
<dbReference type="EMBL" id="BBNO01000006">
    <property type="protein sequence ID" value="GAO10055.1"/>
    <property type="molecule type" value="Genomic_DNA"/>
</dbReference>
<comment type="caution">
    <text evidence="1">The sequence shown here is derived from an EMBL/GenBank/DDBJ whole genome shotgun (WGS) entry which is preliminary data.</text>
</comment>
<organism evidence="1 2">
    <name type="scientific">Streptomyces lydicamycinicus</name>
    <dbReference type="NCBI Taxonomy" id="1546107"/>
    <lineage>
        <taxon>Bacteria</taxon>
        <taxon>Bacillati</taxon>
        <taxon>Actinomycetota</taxon>
        <taxon>Actinomycetes</taxon>
        <taxon>Kitasatosporales</taxon>
        <taxon>Streptomycetaceae</taxon>
        <taxon>Streptomyces</taxon>
    </lineage>
</organism>